<evidence type="ECO:0000313" key="2">
    <source>
        <dbReference type="Proteomes" id="UP000366872"/>
    </source>
</evidence>
<dbReference type="InterPro" id="IPR036515">
    <property type="entry name" value="Transposase_17_sf"/>
</dbReference>
<organism evidence="1 2">
    <name type="scientific">Pontiella desulfatans</name>
    <dbReference type="NCBI Taxonomy" id="2750659"/>
    <lineage>
        <taxon>Bacteria</taxon>
        <taxon>Pseudomonadati</taxon>
        <taxon>Kiritimatiellota</taxon>
        <taxon>Kiritimatiellia</taxon>
        <taxon>Kiritimatiellales</taxon>
        <taxon>Pontiellaceae</taxon>
        <taxon>Pontiella</taxon>
    </lineage>
</organism>
<dbReference type="EMBL" id="CAAHFG010000001">
    <property type="protein sequence ID" value="VGO13096.1"/>
    <property type="molecule type" value="Genomic_DNA"/>
</dbReference>
<reference evidence="1 2" key="1">
    <citation type="submission" date="2019-04" db="EMBL/GenBank/DDBJ databases">
        <authorList>
            <person name="Van Vliet M D."/>
        </authorList>
    </citation>
    <scope>NUCLEOTIDE SEQUENCE [LARGE SCALE GENOMIC DNA]</scope>
    <source>
        <strain evidence="1 2">F1</strain>
    </source>
</reference>
<evidence type="ECO:0008006" key="3">
    <source>
        <dbReference type="Google" id="ProtNLM"/>
    </source>
</evidence>
<gene>
    <name evidence="1" type="ORF">PDESU_01650</name>
</gene>
<protein>
    <recommendedName>
        <fullName evidence="3">Transposase IS200-like domain-containing protein</fullName>
    </recommendedName>
</protein>
<dbReference type="Proteomes" id="UP000366872">
    <property type="component" value="Unassembled WGS sequence"/>
</dbReference>
<sequence length="294" mass="33571">MTAVLNQCTAEIGFILSTLFRHGSSRRRVCSSSGRNGKAPFCSRSSWWGHLFQGRYKALPVDGCGDYFSTVAAYIHLNPARIKGFDFKESKLEEHVWSSYSGYLWLRKRPEWLCVERVLGCAGLADTPHGRKSYRATMEKRLLEMRHSSEPWKVDEAWNKIRRGWCFGDDTFRKSMLERLDGSLGSVRRDSVSGDEVAMHDEAEAERLVCLGMSALNLEEDDLAHMIKGAPAKYAIAWLVRKNTSVRTRWIKDRLQMGSATNFSAYLRRVEGAQKSDWGHAEFGRIKGIKLPRR</sequence>
<accession>A0A6C2U139</accession>
<evidence type="ECO:0000313" key="1">
    <source>
        <dbReference type="EMBL" id="VGO13096.1"/>
    </source>
</evidence>
<name>A0A6C2U139_PONDE</name>
<dbReference type="AlphaFoldDB" id="A0A6C2U139"/>
<dbReference type="Gene3D" id="3.30.70.1290">
    <property type="entry name" value="Transposase IS200-like"/>
    <property type="match status" value="1"/>
</dbReference>
<keyword evidence="2" id="KW-1185">Reference proteome</keyword>
<dbReference type="GO" id="GO:0006313">
    <property type="term" value="P:DNA transposition"/>
    <property type="evidence" value="ECO:0007669"/>
    <property type="project" value="InterPro"/>
</dbReference>
<dbReference type="GO" id="GO:0003677">
    <property type="term" value="F:DNA binding"/>
    <property type="evidence" value="ECO:0007669"/>
    <property type="project" value="InterPro"/>
</dbReference>
<proteinExistence type="predicted"/>
<dbReference type="GO" id="GO:0004803">
    <property type="term" value="F:transposase activity"/>
    <property type="evidence" value="ECO:0007669"/>
    <property type="project" value="InterPro"/>
</dbReference>